<proteinExistence type="predicted"/>
<sequence>MTRENVIVRENNKKNDMDNILSNLNSPTSNLHRWLLGLPARCFPIFTKHVKLTSAIYECLGINIMRITLNIVYVYPVLIIDLLKTFPPSLSVGIEACKAFQALFIIDESYNKWILVSLPLSALCLKKSRFS</sequence>
<gene>
    <name evidence="1" type="ORF">CLUMA_CG002319</name>
</gene>
<evidence type="ECO:0000313" key="2">
    <source>
        <dbReference type="Proteomes" id="UP000183832"/>
    </source>
</evidence>
<dbReference type="EMBL" id="CVRI01000008">
    <property type="protein sequence ID" value="CRK88546.1"/>
    <property type="molecule type" value="Genomic_DNA"/>
</dbReference>
<evidence type="ECO:0000313" key="1">
    <source>
        <dbReference type="EMBL" id="CRK88546.1"/>
    </source>
</evidence>
<reference evidence="1 2" key="1">
    <citation type="submission" date="2015-04" db="EMBL/GenBank/DDBJ databases">
        <authorList>
            <person name="Syromyatnikov M.Y."/>
            <person name="Popov V.N."/>
        </authorList>
    </citation>
    <scope>NUCLEOTIDE SEQUENCE [LARGE SCALE GENOMIC DNA]</scope>
</reference>
<dbReference type="AlphaFoldDB" id="A0A1J1HLX5"/>
<accession>A0A1J1HLX5</accession>
<keyword evidence="2" id="KW-1185">Reference proteome</keyword>
<name>A0A1J1HLX5_9DIPT</name>
<protein>
    <submittedName>
        <fullName evidence="1">CLUMA_CG002319, isoform A</fullName>
    </submittedName>
</protein>
<organism evidence="1 2">
    <name type="scientific">Clunio marinus</name>
    <dbReference type="NCBI Taxonomy" id="568069"/>
    <lineage>
        <taxon>Eukaryota</taxon>
        <taxon>Metazoa</taxon>
        <taxon>Ecdysozoa</taxon>
        <taxon>Arthropoda</taxon>
        <taxon>Hexapoda</taxon>
        <taxon>Insecta</taxon>
        <taxon>Pterygota</taxon>
        <taxon>Neoptera</taxon>
        <taxon>Endopterygota</taxon>
        <taxon>Diptera</taxon>
        <taxon>Nematocera</taxon>
        <taxon>Chironomoidea</taxon>
        <taxon>Chironomidae</taxon>
        <taxon>Clunio</taxon>
    </lineage>
</organism>
<dbReference type="Proteomes" id="UP000183832">
    <property type="component" value="Unassembled WGS sequence"/>
</dbReference>